<proteinExistence type="predicted"/>
<feature type="domain" description="NAD-dependent epimerase/dehydratase" evidence="2">
    <location>
        <begin position="5"/>
        <end position="38"/>
    </location>
</feature>
<protein>
    <recommendedName>
        <fullName evidence="2">NAD-dependent epimerase/dehydratase domain-containing protein</fullName>
    </recommendedName>
</protein>
<keyword evidence="4" id="KW-1185">Reference proteome</keyword>
<dbReference type="Pfam" id="PF01370">
    <property type="entry name" value="Epimerase"/>
    <property type="match status" value="1"/>
</dbReference>
<dbReference type="Gene3D" id="3.40.50.720">
    <property type="entry name" value="NAD(P)-binding Rossmann-like Domain"/>
    <property type="match status" value="1"/>
</dbReference>
<name>A0ABT2N1W5_9CYAN</name>
<organism evidence="3 4">
    <name type="scientific">Laspinema olomoucense D3b</name>
    <dbReference type="NCBI Taxonomy" id="2953688"/>
    <lineage>
        <taxon>Bacteria</taxon>
        <taxon>Bacillati</taxon>
        <taxon>Cyanobacteriota</taxon>
        <taxon>Cyanophyceae</taxon>
        <taxon>Oscillatoriophycideae</taxon>
        <taxon>Oscillatoriales</taxon>
        <taxon>Laspinemataceae</taxon>
        <taxon>Laspinema</taxon>
        <taxon>Laspinema olomoucense</taxon>
    </lineage>
</organism>
<evidence type="ECO:0000313" key="3">
    <source>
        <dbReference type="EMBL" id="MCT7976675.1"/>
    </source>
</evidence>
<evidence type="ECO:0000256" key="1">
    <source>
        <dbReference type="SAM" id="MobiDB-lite"/>
    </source>
</evidence>
<evidence type="ECO:0000259" key="2">
    <source>
        <dbReference type="Pfam" id="PF01370"/>
    </source>
</evidence>
<comment type="caution">
    <text evidence="3">The sequence shown here is derived from an EMBL/GenBank/DDBJ whole genome shotgun (WGS) entry which is preliminary data.</text>
</comment>
<feature type="region of interest" description="Disordered" evidence="1">
    <location>
        <begin position="43"/>
        <end position="63"/>
    </location>
</feature>
<evidence type="ECO:0000313" key="4">
    <source>
        <dbReference type="Proteomes" id="UP001525961"/>
    </source>
</evidence>
<dbReference type="RefSeq" id="WP_261201669.1">
    <property type="nucleotide sequence ID" value="NZ_JAMXFA010000003.1"/>
</dbReference>
<dbReference type="SUPFAM" id="SSF51735">
    <property type="entry name" value="NAD(P)-binding Rossmann-fold domains"/>
    <property type="match status" value="1"/>
</dbReference>
<dbReference type="InterPro" id="IPR001509">
    <property type="entry name" value="Epimerase_deHydtase"/>
</dbReference>
<gene>
    <name evidence="3" type="ORF">NG792_02910</name>
</gene>
<accession>A0ABT2N1W5</accession>
<dbReference type="EMBL" id="JAMXFA010000003">
    <property type="protein sequence ID" value="MCT7976675.1"/>
    <property type="molecule type" value="Genomic_DNA"/>
</dbReference>
<sequence length="63" mass="6620">MNKHILITGGAGFIGSHLPDEPIPCSYPVRALDNLSPQIHGLNASRPDYLHPEGGRASGGGYP</sequence>
<dbReference type="Proteomes" id="UP001525961">
    <property type="component" value="Unassembled WGS sequence"/>
</dbReference>
<reference evidence="3 4" key="1">
    <citation type="journal article" date="2022" name="Front. Microbiol.">
        <title>High genomic differentiation and limited gene flow indicate recent cryptic speciation within the genus Laspinema (cyanobacteria).</title>
        <authorList>
            <person name="Stanojkovic A."/>
            <person name="Skoupy S."/>
            <person name="Skaloud P."/>
            <person name="Dvorak P."/>
        </authorList>
    </citation>
    <scope>NUCLEOTIDE SEQUENCE [LARGE SCALE GENOMIC DNA]</scope>
    <source>
        <strain evidence="3 4">D3b</strain>
    </source>
</reference>
<dbReference type="InterPro" id="IPR036291">
    <property type="entry name" value="NAD(P)-bd_dom_sf"/>
</dbReference>